<sequence>MGKAFNTPIPQKPSSSVFSISKLAYVACFLGGLLLGCQQYNKFTQQQQESLQEVVKPVAQVDAWDTRRYYPEDFEKHFGLRLIHQLEVPDSLKKYVDAHDIRKDPTYSQNIELSEAYARVYGPFLDHVHDDDRRIYVKWAGPEKHFGVFADTYLPPNAFIAEYSGILTNSSFSTDYEWDYYSHDIVDDNGNVLKLGVDSQLVGNIARFVNHDDDPNCGIVYVPWRNRWRLVYVANKAIFPGEELSISYGPNYWESRSEVVKV</sequence>
<keyword evidence="2" id="KW-0158">Chromosome</keyword>
<dbReference type="Proteomes" id="UP000053201">
    <property type="component" value="Unassembled WGS sequence"/>
</dbReference>
<dbReference type="RefSeq" id="XP_016610278.1">
    <property type="nucleotide sequence ID" value="XM_016751005.1"/>
</dbReference>
<feature type="transmembrane region" description="Helical" evidence="8">
    <location>
        <begin position="20"/>
        <end position="37"/>
    </location>
</feature>
<dbReference type="EMBL" id="KQ257453">
    <property type="protein sequence ID" value="KND02239.1"/>
    <property type="molecule type" value="Genomic_DNA"/>
</dbReference>
<evidence type="ECO:0000256" key="7">
    <source>
        <dbReference type="ARBA" id="ARBA00022833"/>
    </source>
</evidence>
<dbReference type="GO" id="GO:0032259">
    <property type="term" value="P:methylation"/>
    <property type="evidence" value="ECO:0007669"/>
    <property type="project" value="UniProtKB-KW"/>
</dbReference>
<dbReference type="eggNOG" id="KOG1082">
    <property type="taxonomic scope" value="Eukaryota"/>
</dbReference>
<evidence type="ECO:0000256" key="2">
    <source>
        <dbReference type="ARBA" id="ARBA00022454"/>
    </source>
</evidence>
<keyword evidence="11" id="KW-1185">Reference proteome</keyword>
<evidence type="ECO:0000313" key="10">
    <source>
        <dbReference type="EMBL" id="KND02239.1"/>
    </source>
</evidence>
<keyword evidence="5" id="KW-0949">S-adenosyl-L-methionine</keyword>
<name>A0A0L0HN43_SPIPD</name>
<keyword evidence="3" id="KW-0489">Methyltransferase</keyword>
<keyword evidence="7" id="KW-0862">Zinc</keyword>
<dbReference type="GO" id="GO:0008168">
    <property type="term" value="F:methyltransferase activity"/>
    <property type="evidence" value="ECO:0007669"/>
    <property type="project" value="UniProtKB-KW"/>
</dbReference>
<accession>A0A0L0HN43</accession>
<dbReference type="GeneID" id="27686287"/>
<organism evidence="10 11">
    <name type="scientific">Spizellomyces punctatus (strain DAOM BR117)</name>
    <dbReference type="NCBI Taxonomy" id="645134"/>
    <lineage>
        <taxon>Eukaryota</taxon>
        <taxon>Fungi</taxon>
        <taxon>Fungi incertae sedis</taxon>
        <taxon>Chytridiomycota</taxon>
        <taxon>Chytridiomycota incertae sedis</taxon>
        <taxon>Chytridiomycetes</taxon>
        <taxon>Spizellomycetales</taxon>
        <taxon>Spizellomycetaceae</taxon>
        <taxon>Spizellomyces</taxon>
    </lineage>
</organism>
<dbReference type="OMA" id="DAEANCY"/>
<dbReference type="InterPro" id="IPR050973">
    <property type="entry name" value="H3K9_Histone-Lys_N-MTase"/>
</dbReference>
<gene>
    <name evidence="10" type="ORF">SPPG_02720</name>
</gene>
<keyword evidence="8" id="KW-0812">Transmembrane</keyword>
<keyword evidence="8" id="KW-1133">Transmembrane helix</keyword>
<dbReference type="InterPro" id="IPR046341">
    <property type="entry name" value="SET_dom_sf"/>
</dbReference>
<dbReference type="AlphaFoldDB" id="A0A0L0HN43"/>
<dbReference type="PROSITE" id="PS50280">
    <property type="entry name" value="SET"/>
    <property type="match status" value="1"/>
</dbReference>
<protein>
    <recommendedName>
        <fullName evidence="9">SET domain-containing protein</fullName>
    </recommendedName>
</protein>
<keyword evidence="6" id="KW-0479">Metal-binding</keyword>
<dbReference type="GO" id="GO:0046872">
    <property type="term" value="F:metal ion binding"/>
    <property type="evidence" value="ECO:0007669"/>
    <property type="project" value="UniProtKB-KW"/>
</dbReference>
<keyword evidence="8" id="KW-0472">Membrane</keyword>
<evidence type="ECO:0000313" key="11">
    <source>
        <dbReference type="Proteomes" id="UP000053201"/>
    </source>
</evidence>
<evidence type="ECO:0000256" key="1">
    <source>
        <dbReference type="ARBA" id="ARBA00004286"/>
    </source>
</evidence>
<dbReference type="Pfam" id="PF00856">
    <property type="entry name" value="SET"/>
    <property type="match status" value="1"/>
</dbReference>
<dbReference type="SMART" id="SM00317">
    <property type="entry name" value="SET"/>
    <property type="match status" value="1"/>
</dbReference>
<dbReference type="PANTHER" id="PTHR46223:SF3">
    <property type="entry name" value="HISTONE-LYSINE N-METHYLTRANSFERASE SET-23"/>
    <property type="match status" value="1"/>
</dbReference>
<feature type="domain" description="SET" evidence="9">
    <location>
        <begin position="133"/>
        <end position="249"/>
    </location>
</feature>
<evidence type="ECO:0000256" key="3">
    <source>
        <dbReference type="ARBA" id="ARBA00022603"/>
    </source>
</evidence>
<dbReference type="Gene3D" id="2.170.270.10">
    <property type="entry name" value="SET domain"/>
    <property type="match status" value="1"/>
</dbReference>
<dbReference type="GO" id="GO:0005694">
    <property type="term" value="C:chromosome"/>
    <property type="evidence" value="ECO:0007669"/>
    <property type="project" value="UniProtKB-SubCell"/>
</dbReference>
<evidence type="ECO:0000256" key="8">
    <source>
        <dbReference type="SAM" id="Phobius"/>
    </source>
</evidence>
<dbReference type="InterPro" id="IPR001214">
    <property type="entry name" value="SET_dom"/>
</dbReference>
<evidence type="ECO:0000259" key="9">
    <source>
        <dbReference type="PROSITE" id="PS50280"/>
    </source>
</evidence>
<dbReference type="VEuPathDB" id="FungiDB:SPPG_02720"/>
<proteinExistence type="predicted"/>
<dbReference type="PANTHER" id="PTHR46223">
    <property type="entry name" value="HISTONE-LYSINE N-METHYLTRANSFERASE SUV39H"/>
    <property type="match status" value="1"/>
</dbReference>
<dbReference type="InParanoid" id="A0A0L0HN43"/>
<dbReference type="OrthoDB" id="6141102at2759"/>
<comment type="subcellular location">
    <subcellularLocation>
        <location evidence="1">Chromosome</location>
    </subcellularLocation>
</comment>
<reference evidence="10 11" key="1">
    <citation type="submission" date="2009-08" db="EMBL/GenBank/DDBJ databases">
        <title>The Genome Sequence of Spizellomyces punctatus strain DAOM BR117.</title>
        <authorList>
            <consortium name="The Broad Institute Genome Sequencing Platform"/>
            <person name="Russ C."/>
            <person name="Cuomo C."/>
            <person name="Shea T."/>
            <person name="Young S.K."/>
            <person name="Zeng Q."/>
            <person name="Koehrsen M."/>
            <person name="Haas B."/>
            <person name="Borodovsky M."/>
            <person name="Guigo R."/>
            <person name="Alvarado L."/>
            <person name="Berlin A."/>
            <person name="Bochicchio J."/>
            <person name="Borenstein D."/>
            <person name="Chapman S."/>
            <person name="Chen Z."/>
            <person name="Engels R."/>
            <person name="Freedman E."/>
            <person name="Gellesch M."/>
            <person name="Goldberg J."/>
            <person name="Griggs A."/>
            <person name="Gujja S."/>
            <person name="Heiman D."/>
            <person name="Hepburn T."/>
            <person name="Howarth C."/>
            <person name="Jen D."/>
            <person name="Larson L."/>
            <person name="Lewis B."/>
            <person name="Mehta T."/>
            <person name="Park D."/>
            <person name="Pearson M."/>
            <person name="Roberts A."/>
            <person name="Saif S."/>
            <person name="Shenoy N."/>
            <person name="Sisk P."/>
            <person name="Stolte C."/>
            <person name="Sykes S."/>
            <person name="Thomson T."/>
            <person name="Walk T."/>
            <person name="White J."/>
            <person name="Yandava C."/>
            <person name="Burger G."/>
            <person name="Gray M.W."/>
            <person name="Holland P.W.H."/>
            <person name="King N."/>
            <person name="Lang F.B.F."/>
            <person name="Roger A.J."/>
            <person name="Ruiz-Trillo I."/>
            <person name="Lander E."/>
            <person name="Nusbaum C."/>
        </authorList>
    </citation>
    <scope>NUCLEOTIDE SEQUENCE [LARGE SCALE GENOMIC DNA]</scope>
    <source>
        <strain evidence="10 11">DAOM BR117</strain>
    </source>
</reference>
<evidence type="ECO:0000256" key="6">
    <source>
        <dbReference type="ARBA" id="ARBA00022723"/>
    </source>
</evidence>
<dbReference type="STRING" id="645134.A0A0L0HN43"/>
<dbReference type="SUPFAM" id="SSF82199">
    <property type="entry name" value="SET domain"/>
    <property type="match status" value="1"/>
</dbReference>
<keyword evidence="4" id="KW-0808">Transferase</keyword>
<evidence type="ECO:0000256" key="4">
    <source>
        <dbReference type="ARBA" id="ARBA00022679"/>
    </source>
</evidence>
<evidence type="ECO:0000256" key="5">
    <source>
        <dbReference type="ARBA" id="ARBA00022691"/>
    </source>
</evidence>